<gene>
    <name evidence="1" type="ORF">SAMN00808754_1702</name>
</gene>
<dbReference type="EMBL" id="LT838272">
    <property type="protein sequence ID" value="SMB96888.1"/>
    <property type="molecule type" value="Genomic_DNA"/>
</dbReference>
<accession>A0A1W1VU57</accession>
<evidence type="ECO:0000313" key="1">
    <source>
        <dbReference type="EMBL" id="SMB96888.1"/>
    </source>
</evidence>
<sequence>MAAFKAGIIDFDLGLRASYIIEAPDPGVAESALERWLEGKTWKLSFLKRVGGAGFCPDLIVEEVTRVCPMCSSSFVIRIPLHIGDGPRTICLGCGRNFGAVFTGPGQSHCALGRGS</sequence>
<keyword evidence="2" id="KW-1185">Reference proteome</keyword>
<reference evidence="1 2" key="1">
    <citation type="submission" date="2017-04" db="EMBL/GenBank/DDBJ databases">
        <authorList>
            <person name="Afonso C.L."/>
            <person name="Miller P.J."/>
            <person name="Scott M.A."/>
            <person name="Spackman E."/>
            <person name="Goraichik I."/>
            <person name="Dimitrov K.M."/>
            <person name="Suarez D.L."/>
            <person name="Swayne D.E."/>
        </authorList>
    </citation>
    <scope>NUCLEOTIDE SEQUENCE [LARGE SCALE GENOMIC DNA]</scope>
    <source>
        <strain evidence="1 2">ToBE</strain>
    </source>
</reference>
<proteinExistence type="predicted"/>
<name>A0A1W1VU57_9FIRM</name>
<organism evidence="1 2">
    <name type="scientific">Thermanaeromonas toyohensis ToBE</name>
    <dbReference type="NCBI Taxonomy" id="698762"/>
    <lineage>
        <taxon>Bacteria</taxon>
        <taxon>Bacillati</taxon>
        <taxon>Bacillota</taxon>
        <taxon>Clostridia</taxon>
        <taxon>Neomoorellales</taxon>
        <taxon>Neomoorellaceae</taxon>
        <taxon>Thermanaeromonas</taxon>
    </lineage>
</organism>
<evidence type="ECO:0000313" key="2">
    <source>
        <dbReference type="Proteomes" id="UP000192569"/>
    </source>
</evidence>
<protein>
    <submittedName>
        <fullName evidence="1">Uncharacterized protein</fullName>
    </submittedName>
</protein>
<dbReference type="STRING" id="698762.SAMN00808754_1702"/>
<dbReference type="Proteomes" id="UP000192569">
    <property type="component" value="Chromosome I"/>
</dbReference>
<dbReference type="AlphaFoldDB" id="A0A1W1VU57"/>